<keyword evidence="9" id="KW-1185">Reference proteome</keyword>
<dbReference type="Proteomes" id="UP000183567">
    <property type="component" value="Unassembled WGS sequence"/>
</dbReference>
<evidence type="ECO:0000256" key="1">
    <source>
        <dbReference type="ARBA" id="ARBA00004186"/>
    </source>
</evidence>
<dbReference type="GO" id="GO:0005874">
    <property type="term" value="C:microtubule"/>
    <property type="evidence" value="ECO:0007669"/>
    <property type="project" value="UniProtKB-KW"/>
</dbReference>
<evidence type="ECO:0000256" key="3">
    <source>
        <dbReference type="ARBA" id="ARBA00022618"/>
    </source>
</evidence>
<dbReference type="Pfam" id="PF12348">
    <property type="entry name" value="CLASP_N"/>
    <property type="match status" value="1"/>
</dbReference>
<feature type="domain" description="CLASP N-terminal" evidence="7">
    <location>
        <begin position="27"/>
        <end position="233"/>
    </location>
</feature>
<comment type="subcellular location">
    <subcellularLocation>
        <location evidence="1">Cytoplasm</location>
        <location evidence="1">Cytoskeleton</location>
        <location evidence="1">Spindle</location>
    </subcellularLocation>
</comment>
<evidence type="ECO:0000313" key="9">
    <source>
        <dbReference type="Proteomes" id="UP000183567"/>
    </source>
</evidence>
<evidence type="ECO:0000256" key="2">
    <source>
        <dbReference type="ARBA" id="ARBA00009549"/>
    </source>
</evidence>
<keyword evidence="5" id="KW-0131">Cell cycle</keyword>
<keyword evidence="3" id="KW-0132">Cell division</keyword>
<dbReference type="InterPro" id="IPR011989">
    <property type="entry name" value="ARM-like"/>
</dbReference>
<feature type="compositionally biased region" description="Low complexity" evidence="6">
    <location>
        <begin position="601"/>
        <end position="616"/>
    </location>
</feature>
<dbReference type="AlphaFoldDB" id="A0A1J8R853"/>
<feature type="compositionally biased region" description="Basic and acidic residues" evidence="6">
    <location>
        <begin position="430"/>
        <end position="443"/>
    </location>
</feature>
<organism evidence="8 9">
    <name type="scientific">Rhizopogon vesiculosus</name>
    <dbReference type="NCBI Taxonomy" id="180088"/>
    <lineage>
        <taxon>Eukaryota</taxon>
        <taxon>Fungi</taxon>
        <taxon>Dikarya</taxon>
        <taxon>Basidiomycota</taxon>
        <taxon>Agaricomycotina</taxon>
        <taxon>Agaricomycetes</taxon>
        <taxon>Agaricomycetidae</taxon>
        <taxon>Boletales</taxon>
        <taxon>Suillineae</taxon>
        <taxon>Rhizopogonaceae</taxon>
        <taxon>Rhizopogon</taxon>
    </lineage>
</organism>
<keyword evidence="5" id="KW-0498">Mitosis</keyword>
<evidence type="ECO:0000313" key="8">
    <source>
        <dbReference type="EMBL" id="OJA17922.1"/>
    </source>
</evidence>
<evidence type="ECO:0000259" key="7">
    <source>
        <dbReference type="Pfam" id="PF12348"/>
    </source>
</evidence>
<dbReference type="EMBL" id="LVVM01001740">
    <property type="protein sequence ID" value="OJA17922.1"/>
    <property type="molecule type" value="Genomic_DNA"/>
</dbReference>
<accession>A0A1J8R853</accession>
<feature type="region of interest" description="Disordered" evidence="6">
    <location>
        <begin position="361"/>
        <end position="455"/>
    </location>
</feature>
<name>A0A1J8R853_9AGAM</name>
<dbReference type="InterPro" id="IPR024395">
    <property type="entry name" value="CLASP_N_dom"/>
</dbReference>
<comment type="similarity">
    <text evidence="2">Belongs to the CLASP family.</text>
</comment>
<protein>
    <recommendedName>
        <fullName evidence="7">CLASP N-terminal domain-containing protein</fullName>
    </recommendedName>
</protein>
<proteinExistence type="inferred from homology"/>
<evidence type="ECO:0000256" key="5">
    <source>
        <dbReference type="ARBA" id="ARBA00022776"/>
    </source>
</evidence>
<feature type="region of interest" description="Disordered" evidence="6">
    <location>
        <begin position="523"/>
        <end position="545"/>
    </location>
</feature>
<reference evidence="8 9" key="1">
    <citation type="submission" date="2016-03" db="EMBL/GenBank/DDBJ databases">
        <title>Comparative genomics of the ectomycorrhizal sister species Rhizopogon vinicolor and Rhizopogon vesiculosus (Basidiomycota: Boletales) reveals a divergence of the mating type B locus.</title>
        <authorList>
            <person name="Mujic A.B."/>
            <person name="Kuo A."/>
            <person name="Tritt A."/>
            <person name="Lipzen A."/>
            <person name="Chen C."/>
            <person name="Johnson J."/>
            <person name="Sharma A."/>
            <person name="Barry K."/>
            <person name="Grigoriev I.V."/>
            <person name="Spatafora J.W."/>
        </authorList>
    </citation>
    <scope>NUCLEOTIDE SEQUENCE [LARGE SCALE GENOMIC DNA]</scope>
    <source>
        <strain evidence="8 9">AM-OR11-056</strain>
    </source>
</reference>
<dbReference type="STRING" id="180088.A0A1J8R853"/>
<dbReference type="InterPro" id="IPR016024">
    <property type="entry name" value="ARM-type_fold"/>
</dbReference>
<dbReference type="Gene3D" id="1.25.10.10">
    <property type="entry name" value="Leucine-rich Repeat Variant"/>
    <property type="match status" value="1"/>
</dbReference>
<gene>
    <name evidence="8" type="ORF">AZE42_03468</name>
</gene>
<sequence>MPSRLISLPSSLTRELQDIRQRVSIPETEESWSQIEQGIVQLTECCNIGGCNFPEEIIAGIRSMSRHLNHAMKSERSRLSGSAIECVTAQSARLGPLFEPLIPLFMPTLLGICARSNKVFTRRAKACIFAIITHTSSPSILSFLAKSLDRKSTSLRLVAAEGVLTYVKSSNTPMIANDSRARLVENIIRVTAEDASADIRTAGKALFEAYRARLPDCVASFIASLNPVIRKRLVTAASGSTSEVLSSGHPATGRARPVVSIQPQKSSSGKHTEREAHPLRPIALSKQMTYTRQGTAVPVLSSTQSGNRRKDAILPLVPTIQARVGNAPVNTKTNAIPAVAATVRPSSRKGPLPVAIAEHPATRATSSRIPQLRSRRPSTEVEAKTSLQNRKEVVASRSSKETAGRRKPVLGGGSVTKGTKPVVKAPAVRSKMENGKPAPEDKPLPPYHASLRPRRQRDFLTSTPRASLSSPLSPPVIYGAESIPHTHSPNSSKFVCFEGCELRQVLDWSLDDVSIVEAPSVRMKNPNTREPSPEGIPLPPDSTVRPPAVPLVSSLVCTPRRSRQLETVQATHDVRVPRDVNHPSRLCHLRRAPFRPRRQRPFTTSTPRASLSASLSSPDISGAEVIAHTHSPNSNACFEGCELRQVLDWLDMQMDKL</sequence>
<keyword evidence="4" id="KW-0493">Microtubule</keyword>
<comment type="caution">
    <text evidence="8">The sequence shown here is derived from an EMBL/GenBank/DDBJ whole genome shotgun (WGS) entry which is preliminary data.</text>
</comment>
<dbReference type="GO" id="GO:0005819">
    <property type="term" value="C:spindle"/>
    <property type="evidence" value="ECO:0007669"/>
    <property type="project" value="UniProtKB-SubCell"/>
</dbReference>
<feature type="compositionally biased region" description="Basic and acidic residues" evidence="6">
    <location>
        <begin position="377"/>
        <end position="404"/>
    </location>
</feature>
<feature type="region of interest" description="Disordered" evidence="6">
    <location>
        <begin position="596"/>
        <end position="616"/>
    </location>
</feature>
<dbReference type="SUPFAM" id="SSF48371">
    <property type="entry name" value="ARM repeat"/>
    <property type="match status" value="1"/>
</dbReference>
<dbReference type="GO" id="GO:0051301">
    <property type="term" value="P:cell division"/>
    <property type="evidence" value="ECO:0007669"/>
    <property type="project" value="UniProtKB-KW"/>
</dbReference>
<feature type="region of interest" description="Disordered" evidence="6">
    <location>
        <begin position="242"/>
        <end position="276"/>
    </location>
</feature>
<dbReference type="OrthoDB" id="46159at2759"/>
<evidence type="ECO:0000256" key="4">
    <source>
        <dbReference type="ARBA" id="ARBA00022701"/>
    </source>
</evidence>
<evidence type="ECO:0000256" key="6">
    <source>
        <dbReference type="SAM" id="MobiDB-lite"/>
    </source>
</evidence>